<comment type="caution">
    <text evidence="2">The sequence shown here is derived from an EMBL/GenBank/DDBJ whole genome shotgun (WGS) entry which is preliminary data.</text>
</comment>
<reference evidence="2 3" key="1">
    <citation type="submission" date="2023-08" db="EMBL/GenBank/DDBJ databases">
        <title>Black Yeasts Isolated from many extreme environments.</title>
        <authorList>
            <person name="Coleine C."/>
            <person name="Stajich J.E."/>
            <person name="Selbmann L."/>
        </authorList>
    </citation>
    <scope>NUCLEOTIDE SEQUENCE [LARGE SCALE GENOMIC DNA]</scope>
    <source>
        <strain evidence="2 3">CCFEE 5885</strain>
    </source>
</reference>
<feature type="compositionally biased region" description="Basic and acidic residues" evidence="1">
    <location>
        <begin position="8"/>
        <end position="24"/>
    </location>
</feature>
<feature type="region of interest" description="Disordered" evidence="1">
    <location>
        <begin position="68"/>
        <end position="93"/>
    </location>
</feature>
<protein>
    <submittedName>
        <fullName evidence="2">Uncharacterized protein</fullName>
    </submittedName>
</protein>
<evidence type="ECO:0000256" key="1">
    <source>
        <dbReference type="SAM" id="MobiDB-lite"/>
    </source>
</evidence>
<name>A0ABR0KPS5_9EURO</name>
<evidence type="ECO:0000313" key="3">
    <source>
        <dbReference type="Proteomes" id="UP001345013"/>
    </source>
</evidence>
<accession>A0ABR0KPS5</accession>
<evidence type="ECO:0000313" key="2">
    <source>
        <dbReference type="EMBL" id="KAK5102552.1"/>
    </source>
</evidence>
<feature type="region of interest" description="Disordered" evidence="1">
    <location>
        <begin position="138"/>
        <end position="185"/>
    </location>
</feature>
<dbReference type="EMBL" id="JAVRRG010000001">
    <property type="protein sequence ID" value="KAK5102552.1"/>
    <property type="molecule type" value="Genomic_DNA"/>
</dbReference>
<organism evidence="2 3">
    <name type="scientific">Lithohypha guttulata</name>
    <dbReference type="NCBI Taxonomy" id="1690604"/>
    <lineage>
        <taxon>Eukaryota</taxon>
        <taxon>Fungi</taxon>
        <taxon>Dikarya</taxon>
        <taxon>Ascomycota</taxon>
        <taxon>Pezizomycotina</taxon>
        <taxon>Eurotiomycetes</taxon>
        <taxon>Chaetothyriomycetidae</taxon>
        <taxon>Chaetothyriales</taxon>
        <taxon>Trichomeriaceae</taxon>
        <taxon>Lithohypha</taxon>
    </lineage>
</organism>
<keyword evidence="3" id="KW-1185">Reference proteome</keyword>
<sequence>MKTPSTARKSDTFLRPNTETRSRLSEPTCRPNLAGSEGDARLRSTLSTPKETLRERLSRVFNEDVKAKRKKSADLSNAMTTTATEQKPSGEMYQRKATSTASGLLSGAASVYSLPLKEVPDRKSSLATARQASLEDFPSWRLPGPAAAGRSIPPRGRAESPVKRSAAKDAVSSDGLRPSPSLTFIRPSPPLRLLEQGNISHRRLQLSMVLKTPLFVGGGTVEGDVKIAIDQSENTRDKSKPLLVSKLSVDVMGVEEVSDGRK</sequence>
<feature type="compositionally biased region" description="Polar residues" evidence="1">
    <location>
        <begin position="74"/>
        <end position="87"/>
    </location>
</feature>
<gene>
    <name evidence="2" type="ORF">LTR24_000111</name>
</gene>
<proteinExistence type="predicted"/>
<feature type="region of interest" description="Disordered" evidence="1">
    <location>
        <begin position="1"/>
        <end position="54"/>
    </location>
</feature>
<dbReference type="Proteomes" id="UP001345013">
    <property type="component" value="Unassembled WGS sequence"/>
</dbReference>